<evidence type="ECO:0000313" key="3">
    <source>
        <dbReference type="RefSeq" id="XP_030386194.1"/>
    </source>
</evidence>
<dbReference type="AlphaFoldDB" id="A0A6J2UCV3"/>
<name>A0A6J2UCV3_DROLE</name>
<keyword evidence="2" id="KW-1185">Reference proteome</keyword>
<gene>
    <name evidence="3" type="primary">LOC115633008</name>
</gene>
<dbReference type="GeneID" id="115633008"/>
<accession>A0A6J2UCV3</accession>
<feature type="transmembrane region" description="Helical" evidence="1">
    <location>
        <begin position="49"/>
        <end position="75"/>
    </location>
</feature>
<dbReference type="RefSeq" id="XP_030386194.1">
    <property type="nucleotide sequence ID" value="XM_030530334.1"/>
</dbReference>
<feature type="transmembrane region" description="Helical" evidence="1">
    <location>
        <begin position="21"/>
        <end position="37"/>
    </location>
</feature>
<dbReference type="Proteomes" id="UP000504634">
    <property type="component" value="Unplaced"/>
</dbReference>
<proteinExistence type="predicted"/>
<keyword evidence="1" id="KW-0812">Transmembrane</keyword>
<keyword evidence="1" id="KW-0472">Membrane</keyword>
<sequence length="119" mass="14348">MGGRKSLQLLRHHLGKVYYRVYVYLSLFAIALVWLLHRTRKRIYTLPLSWRSICVLYGCIACVAFMLTFVTYYGWTAWVVMRRQHRVERLATRRSHILFKFYRLQRLMATSNQAMGKDR</sequence>
<evidence type="ECO:0000256" key="1">
    <source>
        <dbReference type="SAM" id="Phobius"/>
    </source>
</evidence>
<evidence type="ECO:0000313" key="2">
    <source>
        <dbReference type="Proteomes" id="UP000504634"/>
    </source>
</evidence>
<keyword evidence="1" id="KW-1133">Transmembrane helix</keyword>
<protein>
    <submittedName>
        <fullName evidence="3">Uncharacterized protein LOC115633008</fullName>
    </submittedName>
</protein>
<reference evidence="3" key="1">
    <citation type="submission" date="2025-08" db="UniProtKB">
        <authorList>
            <consortium name="RefSeq"/>
        </authorList>
    </citation>
    <scope>IDENTIFICATION</scope>
    <source>
        <strain evidence="3">11010-0011.00</strain>
        <tissue evidence="3">Whole body</tissue>
    </source>
</reference>
<organism evidence="2 3">
    <name type="scientific">Drosophila lebanonensis</name>
    <name type="common">Fruit fly</name>
    <name type="synonym">Scaptodrosophila lebanonensis</name>
    <dbReference type="NCBI Taxonomy" id="7225"/>
    <lineage>
        <taxon>Eukaryota</taxon>
        <taxon>Metazoa</taxon>
        <taxon>Ecdysozoa</taxon>
        <taxon>Arthropoda</taxon>
        <taxon>Hexapoda</taxon>
        <taxon>Insecta</taxon>
        <taxon>Pterygota</taxon>
        <taxon>Neoptera</taxon>
        <taxon>Endopterygota</taxon>
        <taxon>Diptera</taxon>
        <taxon>Brachycera</taxon>
        <taxon>Muscomorpha</taxon>
        <taxon>Ephydroidea</taxon>
        <taxon>Drosophilidae</taxon>
        <taxon>Scaptodrosophila</taxon>
    </lineage>
</organism>